<name>A0A0R3W2M2_TAEAS</name>
<dbReference type="EMBL" id="UYRS01018328">
    <property type="protein sequence ID" value="VDK32852.1"/>
    <property type="molecule type" value="Genomic_DNA"/>
</dbReference>
<keyword evidence="1" id="KW-0812">Transmembrane</keyword>
<keyword evidence="3" id="KW-1185">Reference proteome</keyword>
<evidence type="ECO:0000256" key="1">
    <source>
        <dbReference type="SAM" id="Phobius"/>
    </source>
</evidence>
<reference evidence="4" key="1">
    <citation type="submission" date="2016-04" db="UniProtKB">
        <authorList>
            <consortium name="WormBaseParasite"/>
        </authorList>
    </citation>
    <scope>IDENTIFICATION</scope>
</reference>
<feature type="transmembrane region" description="Helical" evidence="1">
    <location>
        <begin position="208"/>
        <end position="228"/>
    </location>
</feature>
<keyword evidence="1" id="KW-1133">Transmembrane helix</keyword>
<evidence type="ECO:0000313" key="3">
    <source>
        <dbReference type="Proteomes" id="UP000282613"/>
    </source>
</evidence>
<feature type="transmembrane region" description="Helical" evidence="1">
    <location>
        <begin position="172"/>
        <end position="196"/>
    </location>
</feature>
<gene>
    <name evidence="2" type="ORF">TASK_LOCUS4092</name>
</gene>
<feature type="transmembrane region" description="Helical" evidence="1">
    <location>
        <begin position="14"/>
        <end position="32"/>
    </location>
</feature>
<evidence type="ECO:0000313" key="4">
    <source>
        <dbReference type="WBParaSite" id="TASK_0000409101-mRNA-1"/>
    </source>
</evidence>
<dbReference type="OrthoDB" id="6276004at2759"/>
<feature type="transmembrane region" description="Helical" evidence="1">
    <location>
        <begin position="240"/>
        <end position="259"/>
    </location>
</feature>
<dbReference type="InterPro" id="IPR036259">
    <property type="entry name" value="MFS_trans_sf"/>
</dbReference>
<feature type="transmembrane region" description="Helical" evidence="1">
    <location>
        <begin position="52"/>
        <end position="72"/>
    </location>
</feature>
<keyword evidence="1" id="KW-0472">Membrane</keyword>
<sequence length="297" mass="32006">MDGGSRCCCSREQVLGILTAIGSYLLEFSFGYSNTIGWFPASLDSFFIDLGIKFYDVVLAFSGGIFLTMWSVNNGMVAFLFTNSVLFGIGIGLSFTVTLKCTVAVYGQAVGFDAISLVIVATLNGIFNCVGYVIARVACSKASFKMPLILFLLLITTFSGLFPLVKKVGLESFVLYVFCVFGLHFAMTAVNVVMTVANNAAIVPLADFGTNLAFCFCSASSAIIFSVITSYQPIDRHYDIFFWFVASVGVLEIMLALTLQDMACPLKLMRGRFFASSKLEIKEADGQPEAGDGGTAS</sequence>
<protein>
    <submittedName>
        <fullName evidence="4">DUF4203 domain-containing protein</fullName>
    </submittedName>
</protein>
<evidence type="ECO:0000313" key="2">
    <source>
        <dbReference type="EMBL" id="VDK32852.1"/>
    </source>
</evidence>
<feature type="transmembrane region" description="Helical" evidence="1">
    <location>
        <begin position="147"/>
        <end position="166"/>
    </location>
</feature>
<organism evidence="4">
    <name type="scientific">Taenia asiatica</name>
    <name type="common">Asian tapeworm</name>
    <dbReference type="NCBI Taxonomy" id="60517"/>
    <lineage>
        <taxon>Eukaryota</taxon>
        <taxon>Metazoa</taxon>
        <taxon>Spiralia</taxon>
        <taxon>Lophotrochozoa</taxon>
        <taxon>Platyhelminthes</taxon>
        <taxon>Cestoda</taxon>
        <taxon>Eucestoda</taxon>
        <taxon>Cyclophyllidea</taxon>
        <taxon>Taeniidae</taxon>
        <taxon>Taenia</taxon>
    </lineage>
</organism>
<reference evidence="2 3" key="2">
    <citation type="submission" date="2018-11" db="EMBL/GenBank/DDBJ databases">
        <authorList>
            <consortium name="Pathogen Informatics"/>
        </authorList>
    </citation>
    <scope>NUCLEOTIDE SEQUENCE [LARGE SCALE GENOMIC DNA]</scope>
</reference>
<dbReference type="WBParaSite" id="TASK_0000409101-mRNA-1">
    <property type="protein sequence ID" value="TASK_0000409101-mRNA-1"/>
    <property type="gene ID" value="TASK_0000409101"/>
</dbReference>
<dbReference type="AlphaFoldDB" id="A0A0R3W2M2"/>
<feature type="transmembrane region" description="Helical" evidence="1">
    <location>
        <begin position="114"/>
        <end position="135"/>
    </location>
</feature>
<feature type="transmembrane region" description="Helical" evidence="1">
    <location>
        <begin position="84"/>
        <end position="108"/>
    </location>
</feature>
<dbReference type="Proteomes" id="UP000282613">
    <property type="component" value="Unassembled WGS sequence"/>
</dbReference>
<dbReference type="SUPFAM" id="SSF103473">
    <property type="entry name" value="MFS general substrate transporter"/>
    <property type="match status" value="1"/>
</dbReference>
<accession>A0A0R3W2M2</accession>
<proteinExistence type="predicted"/>